<dbReference type="Proteomes" id="UP000676649">
    <property type="component" value="Chromosome"/>
</dbReference>
<accession>A0A975RBD1</accession>
<gene>
    <name evidence="1" type="ORF">KEF85_06820</name>
</gene>
<keyword evidence="2" id="KW-1185">Reference proteome</keyword>
<dbReference type="KEGG" id="mpad:KEF85_06820"/>
<evidence type="ECO:0000313" key="1">
    <source>
        <dbReference type="EMBL" id="QWF72156.1"/>
    </source>
</evidence>
<proteinExistence type="predicted"/>
<protein>
    <submittedName>
        <fullName evidence="1">YgiT-type zinc finger protein</fullName>
    </submittedName>
</protein>
<dbReference type="EMBL" id="CP073754">
    <property type="protein sequence ID" value="QWF72156.1"/>
    <property type="molecule type" value="Genomic_DNA"/>
</dbReference>
<dbReference type="InterPro" id="IPR022453">
    <property type="entry name" value="Znf_MqsA-type"/>
</dbReference>
<reference evidence="1" key="1">
    <citation type="submission" date="2021-04" db="EMBL/GenBank/DDBJ databases">
        <title>Draft genome sequence data of methanotrophic Methylovulum sp. strain S1L and Methylomonas sp. strain S2AM isolated from boreal lake water columns.</title>
        <authorList>
            <person name="Rissanen A.J."/>
            <person name="Mangayil R."/>
            <person name="Svenning M.M."/>
            <person name="Khanongnuch R."/>
        </authorList>
    </citation>
    <scope>NUCLEOTIDE SEQUENCE</scope>
    <source>
        <strain evidence="1">S2AM</strain>
    </source>
</reference>
<evidence type="ECO:0000313" key="2">
    <source>
        <dbReference type="Proteomes" id="UP000676649"/>
    </source>
</evidence>
<dbReference type="Gene3D" id="3.10.20.860">
    <property type="match status" value="1"/>
</dbReference>
<organism evidence="1 2">
    <name type="scientific">Methylomonas paludis</name>
    <dbReference type="NCBI Taxonomy" id="1173101"/>
    <lineage>
        <taxon>Bacteria</taxon>
        <taxon>Pseudomonadati</taxon>
        <taxon>Pseudomonadota</taxon>
        <taxon>Gammaproteobacteria</taxon>
        <taxon>Methylococcales</taxon>
        <taxon>Methylococcaceae</taxon>
        <taxon>Methylomonas</taxon>
    </lineage>
</organism>
<dbReference type="RefSeq" id="WP_215584377.1">
    <property type="nucleotide sequence ID" value="NZ_CP073754.1"/>
</dbReference>
<dbReference type="AlphaFoldDB" id="A0A975RBD1"/>
<name>A0A975RBD1_9GAMM</name>
<sequence>MFEVCAFCGHKHLTPKNVSYRHQQGEELLIIDDAPCLQCNFCGEQYFDAAVLKAIEAEHAAIISQQKTPTGFKPVAMESFTAIYRY</sequence>
<dbReference type="NCBIfam" id="TIGR03831">
    <property type="entry name" value="YgiT_finger"/>
    <property type="match status" value="1"/>
</dbReference>